<dbReference type="InterPro" id="IPR044730">
    <property type="entry name" value="RNase_H-like_dom_plant"/>
</dbReference>
<feature type="domain" description="RNase H type-1" evidence="1">
    <location>
        <begin position="1"/>
        <end position="79"/>
    </location>
</feature>
<organism evidence="2 3">
    <name type="scientific">Hibiscus sabdariffa</name>
    <name type="common">roselle</name>
    <dbReference type="NCBI Taxonomy" id="183260"/>
    <lineage>
        <taxon>Eukaryota</taxon>
        <taxon>Viridiplantae</taxon>
        <taxon>Streptophyta</taxon>
        <taxon>Embryophyta</taxon>
        <taxon>Tracheophyta</taxon>
        <taxon>Spermatophyta</taxon>
        <taxon>Magnoliopsida</taxon>
        <taxon>eudicotyledons</taxon>
        <taxon>Gunneridae</taxon>
        <taxon>Pentapetalae</taxon>
        <taxon>rosids</taxon>
        <taxon>malvids</taxon>
        <taxon>Malvales</taxon>
        <taxon>Malvaceae</taxon>
        <taxon>Malvoideae</taxon>
        <taxon>Hibiscus</taxon>
    </lineage>
</organism>
<dbReference type="Gene3D" id="3.30.420.10">
    <property type="entry name" value="Ribonuclease H-like superfamily/Ribonuclease H"/>
    <property type="match status" value="1"/>
</dbReference>
<dbReference type="InterPro" id="IPR036397">
    <property type="entry name" value="RNaseH_sf"/>
</dbReference>
<dbReference type="InterPro" id="IPR012337">
    <property type="entry name" value="RNaseH-like_sf"/>
</dbReference>
<dbReference type="CDD" id="cd06222">
    <property type="entry name" value="RNase_H_like"/>
    <property type="match status" value="1"/>
</dbReference>
<comment type="caution">
    <text evidence="2">The sequence shown here is derived from an EMBL/GenBank/DDBJ whole genome shotgun (WGS) entry which is preliminary data.</text>
</comment>
<dbReference type="InterPro" id="IPR053151">
    <property type="entry name" value="RNase_H-like"/>
</dbReference>
<keyword evidence="3" id="KW-1185">Reference proteome</keyword>
<gene>
    <name evidence="2" type="ORF">V6N11_053728</name>
</gene>
<dbReference type="Pfam" id="PF13456">
    <property type="entry name" value="RVT_3"/>
    <property type="match status" value="1"/>
</dbReference>
<dbReference type="InterPro" id="IPR002156">
    <property type="entry name" value="RNaseH_domain"/>
</dbReference>
<protein>
    <recommendedName>
        <fullName evidence="1">RNase H type-1 domain-containing protein</fullName>
    </recommendedName>
</protein>
<dbReference type="Proteomes" id="UP001396334">
    <property type="component" value="Unassembled WGS sequence"/>
</dbReference>
<dbReference type="EMBL" id="JBBPBN010000017">
    <property type="protein sequence ID" value="KAK9019201.1"/>
    <property type="molecule type" value="Genomic_DNA"/>
</dbReference>
<proteinExistence type="predicted"/>
<evidence type="ECO:0000313" key="3">
    <source>
        <dbReference type="Proteomes" id="UP001396334"/>
    </source>
</evidence>
<evidence type="ECO:0000259" key="1">
    <source>
        <dbReference type="Pfam" id="PF13456"/>
    </source>
</evidence>
<dbReference type="PANTHER" id="PTHR47723:SF13">
    <property type="entry name" value="PUTATIVE-RELATED"/>
    <property type="match status" value="1"/>
</dbReference>
<name>A0ABR2S1Q9_9ROSI</name>
<evidence type="ECO:0000313" key="2">
    <source>
        <dbReference type="EMBL" id="KAK9019201.1"/>
    </source>
</evidence>
<dbReference type="PANTHER" id="PTHR47723">
    <property type="entry name" value="OS05G0353850 PROTEIN"/>
    <property type="match status" value="1"/>
</dbReference>
<sequence length="109" mass="12499">MAEAWAIYDALLYAWKFCFSCIILESNSKEIVDILHGHSVSLRGCSLISMIEKLINRNWFVQVQHVYRERNLVADRLASLSRNLPLGVTEWKQVLDQVASLISCEVEVC</sequence>
<accession>A0ABR2S1Q9</accession>
<dbReference type="SUPFAM" id="SSF53098">
    <property type="entry name" value="Ribonuclease H-like"/>
    <property type="match status" value="1"/>
</dbReference>
<reference evidence="2 3" key="1">
    <citation type="journal article" date="2024" name="G3 (Bethesda)">
        <title>Genome assembly of Hibiscus sabdariffa L. provides insights into metabolisms of medicinal natural products.</title>
        <authorList>
            <person name="Kim T."/>
        </authorList>
    </citation>
    <scope>NUCLEOTIDE SEQUENCE [LARGE SCALE GENOMIC DNA]</scope>
    <source>
        <strain evidence="2">TK-2024</strain>
        <tissue evidence="2">Old leaves</tissue>
    </source>
</reference>